<gene>
    <name evidence="2" type="ORF">BG006_001432</name>
</gene>
<evidence type="ECO:0000313" key="2">
    <source>
        <dbReference type="EMBL" id="KAF9323455.1"/>
    </source>
</evidence>
<feature type="domain" description="F-box" evidence="1">
    <location>
        <begin position="6"/>
        <end position="45"/>
    </location>
</feature>
<evidence type="ECO:0000313" key="3">
    <source>
        <dbReference type="Proteomes" id="UP000696485"/>
    </source>
</evidence>
<dbReference type="AlphaFoldDB" id="A0A9P5VH83"/>
<dbReference type="SUPFAM" id="SSF81383">
    <property type="entry name" value="F-box domain"/>
    <property type="match status" value="1"/>
</dbReference>
<protein>
    <recommendedName>
        <fullName evidence="1">F-box domain-containing protein</fullName>
    </recommendedName>
</protein>
<accession>A0A9P5VH83</accession>
<dbReference type="EMBL" id="JAAAUY010001284">
    <property type="protein sequence ID" value="KAF9323455.1"/>
    <property type="molecule type" value="Genomic_DNA"/>
</dbReference>
<keyword evidence="3" id="KW-1185">Reference proteome</keyword>
<dbReference type="Gene3D" id="1.20.1280.50">
    <property type="match status" value="1"/>
</dbReference>
<name>A0A9P5VH83_9FUNG</name>
<dbReference type="Proteomes" id="UP000696485">
    <property type="component" value="Unassembled WGS sequence"/>
</dbReference>
<comment type="caution">
    <text evidence="2">The sequence shown here is derived from an EMBL/GenBank/DDBJ whole genome shotgun (WGS) entry which is preliminary data.</text>
</comment>
<reference evidence="2" key="1">
    <citation type="journal article" date="2020" name="Fungal Divers.">
        <title>Resolving the Mortierellaceae phylogeny through synthesis of multi-gene phylogenetics and phylogenomics.</title>
        <authorList>
            <person name="Vandepol N."/>
            <person name="Liber J."/>
            <person name="Desiro A."/>
            <person name="Na H."/>
            <person name="Kennedy M."/>
            <person name="Barry K."/>
            <person name="Grigoriev I.V."/>
            <person name="Miller A.N."/>
            <person name="O'Donnell K."/>
            <person name="Stajich J.E."/>
            <person name="Bonito G."/>
        </authorList>
    </citation>
    <scope>NUCLEOTIDE SEQUENCE</scope>
    <source>
        <strain evidence="2">NVP1</strain>
    </source>
</reference>
<dbReference type="SMART" id="SM00256">
    <property type="entry name" value="FBOX"/>
    <property type="match status" value="1"/>
</dbReference>
<organism evidence="2 3">
    <name type="scientific">Podila minutissima</name>
    <dbReference type="NCBI Taxonomy" id="64525"/>
    <lineage>
        <taxon>Eukaryota</taxon>
        <taxon>Fungi</taxon>
        <taxon>Fungi incertae sedis</taxon>
        <taxon>Mucoromycota</taxon>
        <taxon>Mortierellomycotina</taxon>
        <taxon>Mortierellomycetes</taxon>
        <taxon>Mortierellales</taxon>
        <taxon>Mortierellaceae</taxon>
        <taxon>Podila</taxon>
    </lineage>
</organism>
<dbReference type="InterPro" id="IPR036047">
    <property type="entry name" value="F-box-like_dom_sf"/>
</dbReference>
<dbReference type="InterPro" id="IPR001810">
    <property type="entry name" value="F-box_dom"/>
</dbReference>
<dbReference type="CDD" id="cd09917">
    <property type="entry name" value="F-box_SF"/>
    <property type="match status" value="1"/>
</dbReference>
<sequence>MTHRPLPTEVLCHVTEFFTPGEAASSRLVSRDWHNIFADHIWSKCTLSEHGRLPPVEGLIRNANHVTEHYLFGTNIRQG</sequence>
<evidence type="ECO:0000259" key="1">
    <source>
        <dbReference type="SMART" id="SM00256"/>
    </source>
</evidence>
<proteinExistence type="predicted"/>
<dbReference type="Pfam" id="PF12937">
    <property type="entry name" value="F-box-like"/>
    <property type="match status" value="1"/>
</dbReference>